<feature type="transmembrane region" description="Helical" evidence="1">
    <location>
        <begin position="129"/>
        <end position="148"/>
    </location>
</feature>
<feature type="transmembrane region" description="Helical" evidence="1">
    <location>
        <begin position="160"/>
        <end position="193"/>
    </location>
</feature>
<feature type="transmembrane region" description="Helical" evidence="1">
    <location>
        <begin position="58"/>
        <end position="76"/>
    </location>
</feature>
<feature type="transmembrane region" description="Helical" evidence="1">
    <location>
        <begin position="200"/>
        <end position="218"/>
    </location>
</feature>
<protein>
    <submittedName>
        <fullName evidence="3">Unannotated protein</fullName>
    </submittedName>
</protein>
<feature type="transmembrane region" description="Helical" evidence="1">
    <location>
        <begin position="276"/>
        <end position="295"/>
    </location>
</feature>
<accession>A0A6J7SSU0</accession>
<sequence length="535" mass="58792">MLKRYPKFGSYACVALIGLFLAWYLFSLTKNQTFIHEEWTWLADRSHLSFHALLDDNFGHTSVVPVIFYLVIFHIFGLDSYEVFRLVLVFFHLAIIFFVFSFVRRRHGLIIGGSIATALALLGTGAQNFIWTFQIGFVGGFLFFLIALRCLQRANNSLGLLWPIFTCLSVGLSVASAGTGLGSLAVILILTLCGANRRRFWWVGIAPLALYVVWYSQYGGQDSPTSALSTIPGHVAHYGAAAMSGLFGVDQRWGWPMLGIVVILLLKSLRKQRFDLLPLSFLIFVLVFWLGTSYARGGSGGYGASRYVYVGAISLVLAISENVEPMLGKKPTRLRVTQSSVVIMAVLSIWGTHSELSNYQRFHSAVGLSSAGRLVVAESHRDDIDGEATLVSFLGIQAISASGYFQTIDYFKSSPVAQFRDLAQAPRAVRFGADTLLFEFGFAAIDGPLENNLVCVQLSLADEPLLVLPGSRMDIVVTRTTTISAARFSSLNSKFPLPMQQILRPGSYSIFLAADDLGGSLQTKFDDPTAVMTCD</sequence>
<gene>
    <name evidence="2" type="ORF">UFOPK2921_00456</name>
    <name evidence="3" type="ORF">UFOPK4275_00105</name>
</gene>
<feature type="transmembrane region" description="Helical" evidence="1">
    <location>
        <begin position="253"/>
        <end position="269"/>
    </location>
</feature>
<dbReference type="AlphaFoldDB" id="A0A6J7SSU0"/>
<keyword evidence="1" id="KW-0472">Membrane</keyword>
<keyword evidence="1" id="KW-0812">Transmembrane</keyword>
<organism evidence="3">
    <name type="scientific">freshwater metagenome</name>
    <dbReference type="NCBI Taxonomy" id="449393"/>
    <lineage>
        <taxon>unclassified sequences</taxon>
        <taxon>metagenomes</taxon>
        <taxon>ecological metagenomes</taxon>
    </lineage>
</organism>
<feature type="transmembrane region" description="Helical" evidence="1">
    <location>
        <begin position="9"/>
        <end position="26"/>
    </location>
</feature>
<name>A0A6J7SSU0_9ZZZZ</name>
<dbReference type="EMBL" id="CAEZZV010000041">
    <property type="protein sequence ID" value="CAB4774597.1"/>
    <property type="molecule type" value="Genomic_DNA"/>
</dbReference>
<evidence type="ECO:0000313" key="2">
    <source>
        <dbReference type="EMBL" id="CAB4774597.1"/>
    </source>
</evidence>
<dbReference type="EMBL" id="CAFBQJ010000009">
    <property type="protein sequence ID" value="CAB5044474.1"/>
    <property type="molecule type" value="Genomic_DNA"/>
</dbReference>
<feature type="transmembrane region" description="Helical" evidence="1">
    <location>
        <begin position="83"/>
        <end position="100"/>
    </location>
</feature>
<proteinExistence type="predicted"/>
<keyword evidence="1" id="KW-1133">Transmembrane helix</keyword>
<evidence type="ECO:0000313" key="3">
    <source>
        <dbReference type="EMBL" id="CAB5044474.1"/>
    </source>
</evidence>
<feature type="transmembrane region" description="Helical" evidence="1">
    <location>
        <begin position="106"/>
        <end position="122"/>
    </location>
</feature>
<evidence type="ECO:0000256" key="1">
    <source>
        <dbReference type="SAM" id="Phobius"/>
    </source>
</evidence>
<reference evidence="3" key="1">
    <citation type="submission" date="2020-05" db="EMBL/GenBank/DDBJ databases">
        <authorList>
            <person name="Chiriac C."/>
            <person name="Salcher M."/>
            <person name="Ghai R."/>
            <person name="Kavagutti S V."/>
        </authorList>
    </citation>
    <scope>NUCLEOTIDE SEQUENCE</scope>
</reference>